<dbReference type="SUPFAM" id="SSF55545">
    <property type="entry name" value="beta-N-acetylhexosaminidase-like domain"/>
    <property type="match status" value="1"/>
</dbReference>
<evidence type="ECO:0000256" key="2">
    <source>
        <dbReference type="ARBA" id="ARBA00022651"/>
    </source>
</evidence>
<dbReference type="InterPro" id="IPR011395">
    <property type="entry name" value="Glyco_hydro_67_aGlcAse"/>
</dbReference>
<dbReference type="RefSeq" id="WP_301640374.1">
    <property type="nucleotide sequence ID" value="NZ_JAUEII010000027.1"/>
</dbReference>
<dbReference type="PANTHER" id="PTHR39207:SF1">
    <property type="entry name" value="ALPHA-GLUCURONIDASE A"/>
    <property type="match status" value="1"/>
</dbReference>
<evidence type="ECO:0000313" key="13">
    <source>
        <dbReference type="Proteomes" id="UP001167871"/>
    </source>
</evidence>
<evidence type="ECO:0000256" key="4">
    <source>
        <dbReference type="ARBA" id="ARBA00023277"/>
    </source>
</evidence>
<accession>A0ABT7X7S8</accession>
<evidence type="ECO:0000313" key="12">
    <source>
        <dbReference type="EMBL" id="MDN0050099.1"/>
    </source>
</evidence>
<dbReference type="PANTHER" id="PTHR39207">
    <property type="entry name" value="ALPHA-GLUCURONIDASE A"/>
    <property type="match status" value="1"/>
</dbReference>
<dbReference type="Proteomes" id="UP001167871">
    <property type="component" value="Unassembled WGS sequence"/>
</dbReference>
<comment type="catalytic activity">
    <reaction evidence="8">
        <text>Hydrolysis of (1-&gt;2)-alpha-D-(4-O-methyl)glucuronosyl links in the main chain of hardwood xylans.</text>
        <dbReference type="EC" id="3.2.1.131"/>
    </reaction>
</comment>
<dbReference type="InterPro" id="IPR011099">
    <property type="entry name" value="Glyco_hydro_67_C"/>
</dbReference>
<evidence type="ECO:0000256" key="1">
    <source>
        <dbReference type="ARBA" id="ARBA00008833"/>
    </source>
</evidence>
<dbReference type="InterPro" id="IPR017853">
    <property type="entry name" value="GH"/>
</dbReference>
<evidence type="ECO:0000256" key="3">
    <source>
        <dbReference type="ARBA" id="ARBA00022801"/>
    </source>
</evidence>
<dbReference type="Gene3D" id="3.30.379.10">
    <property type="entry name" value="Chitobiase/beta-hexosaminidase domain 2-like"/>
    <property type="match status" value="1"/>
</dbReference>
<dbReference type="Pfam" id="PF07488">
    <property type="entry name" value="Glyco_hydro_67M"/>
    <property type="match status" value="1"/>
</dbReference>
<feature type="domain" description="Alpha glucuronidase N-terminal" evidence="9">
    <location>
        <begin position="26"/>
        <end position="149"/>
    </location>
</feature>
<sequence length="720" mass="82681">MKTRSIVFVIMCCLIQLVRAENGYELWLRYQPIEDASLLDSYRQKHIALFVPVSSDTLKAAKKELQLGLRGLLNYSSQEIASWNELKEGTLIAGTPRSLPGLKDTDVYRKLDRLTEEGYLIASSHIEKKAVTIIAARTDIGVLYGVFRYLQLMQTHQSLAHLDIADSPKLKYRMLNHWDNLNGTVERGYAGYSLWNWERLPRYKDPRYTDYARANASIGINGIVLNNVNAEAKSLRTDWLVKASGLADVFRPYGIKIYLTAKFSAPKEIGGLDTANPKDERVRQWWKDKVKEIYGLIPDFGGFLVKANSEGQPGPQDYGCSHAEGANLLGEALEPYGGIVFWRAFVYQNERHVDRVVTGYNEFKPLDGQFGKNVFVQPKNGPIDFQPREPFHPLFGSMPDTPLAMEFQITQENLGHAGHLVYLGTLFEETLQSDTYANGKGTTVSKVLQNYQHTHGMSALAGVPNVGTDLNWTGHLFGQANWYAFGRLSWNPDMHATDIAAEWVKMTFSTKQEVLEPILRIMSMSREAYVNYTMPLGLNHIMNYDTHNGPEPWHNDPVWTAFDYHKVTKDSIGVDRTMQGSGATRQYHSPVFDKFDDLNTCPESYLLWFHRLPWDYKLKSGKTLWNGLVDHYYKGVEEVRQMQRLWDTLKGKIDNERFRHVATLLKYQEQEAIWWRDGCLLFFQQYSGRPIPSQYEQPAHSLKYYQSIPFPYDWNGVYEH</sequence>
<comment type="subunit">
    <text evidence="8">Homodimer.</text>
</comment>
<dbReference type="EC" id="3.2.1.131" evidence="8"/>
<evidence type="ECO:0000259" key="10">
    <source>
        <dbReference type="Pfam" id="PF07477"/>
    </source>
</evidence>
<evidence type="ECO:0000256" key="5">
    <source>
        <dbReference type="ARBA" id="ARBA00023295"/>
    </source>
</evidence>
<evidence type="ECO:0000259" key="11">
    <source>
        <dbReference type="Pfam" id="PF07488"/>
    </source>
</evidence>
<dbReference type="Gene3D" id="3.20.20.80">
    <property type="entry name" value="Glycosidases"/>
    <property type="match status" value="1"/>
</dbReference>
<reference evidence="12" key="1">
    <citation type="submission" date="2023-06" db="EMBL/GenBank/DDBJ databases">
        <authorList>
            <person name="Zeman M."/>
            <person name="Kubasova T."/>
            <person name="Jahodarova E."/>
            <person name="Nykrynova M."/>
            <person name="Rychlik I."/>
        </authorList>
    </citation>
    <scope>NUCLEOTIDE SEQUENCE</scope>
    <source>
        <strain evidence="12">84_SSukc20</strain>
    </source>
</reference>
<evidence type="ECO:0000256" key="8">
    <source>
        <dbReference type="RuleBase" id="RU361198"/>
    </source>
</evidence>
<dbReference type="EMBL" id="JAUEII010000027">
    <property type="protein sequence ID" value="MDN0050099.1"/>
    <property type="molecule type" value="Genomic_DNA"/>
</dbReference>
<dbReference type="Pfam" id="PF03648">
    <property type="entry name" value="Glyco_hydro_67N"/>
    <property type="match status" value="1"/>
</dbReference>
<dbReference type="PIRSF" id="PIRSF029900">
    <property type="entry name" value="Alpha-glucuronds"/>
    <property type="match status" value="1"/>
</dbReference>
<name>A0ABT7X7S8_9BACE</name>
<dbReference type="InterPro" id="IPR029018">
    <property type="entry name" value="Hex-like_dom2"/>
</dbReference>
<evidence type="ECO:0000259" key="9">
    <source>
        <dbReference type="Pfam" id="PF03648"/>
    </source>
</evidence>
<comment type="caution">
    <text evidence="12">The sequence shown here is derived from an EMBL/GenBank/DDBJ whole genome shotgun (WGS) entry which is preliminary data.</text>
</comment>
<organism evidence="12 13">
    <name type="scientific">Bacteroides gallinaceum</name>
    <dbReference type="NCBI Taxonomy" id="1462571"/>
    <lineage>
        <taxon>Bacteria</taxon>
        <taxon>Pseudomonadati</taxon>
        <taxon>Bacteroidota</taxon>
        <taxon>Bacteroidia</taxon>
        <taxon>Bacteroidales</taxon>
        <taxon>Bacteroidaceae</taxon>
        <taxon>Bacteroides</taxon>
    </lineage>
</organism>
<dbReference type="InterPro" id="IPR011100">
    <property type="entry name" value="Glyco_hydro_67_cat"/>
</dbReference>
<feature type="domain" description="Glycosyl hydrolase family 67 C-terminal" evidence="10">
    <location>
        <begin position="473"/>
        <end position="695"/>
    </location>
</feature>
<keyword evidence="3 7" id="KW-0378">Hydrolase</keyword>
<keyword evidence="6 8" id="KW-0624">Polysaccharide degradation</keyword>
<reference evidence="12" key="2">
    <citation type="submission" date="2024-05" db="EMBL/GenBank/DDBJ databases">
        <title>Identification and characterization of horizontal gene transfer across gut microbiota members of farm animals based on homology search.</title>
        <authorList>
            <person name="Schwarzerova J."/>
            <person name="Nykrynova M."/>
            <person name="Jureckova K."/>
            <person name="Cejkova D."/>
            <person name="Rychlik I."/>
        </authorList>
    </citation>
    <scope>NUCLEOTIDE SEQUENCE</scope>
    <source>
        <strain evidence="12">84_SSukc20</strain>
    </source>
</reference>
<dbReference type="SUPFAM" id="SSF51445">
    <property type="entry name" value="(Trans)glycosidases"/>
    <property type="match status" value="1"/>
</dbReference>
<dbReference type="Gene3D" id="3.90.1330.10">
    <property type="entry name" value="Alpha-glucuronidase, C-terminal domain"/>
    <property type="match status" value="1"/>
</dbReference>
<protein>
    <recommendedName>
        <fullName evidence="8">Xylan alpha-1,2-glucuronidase</fullName>
        <ecNumber evidence="8">3.2.1.131</ecNumber>
    </recommendedName>
</protein>
<keyword evidence="13" id="KW-1185">Reference proteome</keyword>
<gene>
    <name evidence="12" type="ORF">QVO10_11990</name>
</gene>
<evidence type="ECO:0000256" key="6">
    <source>
        <dbReference type="ARBA" id="ARBA00023326"/>
    </source>
</evidence>
<feature type="domain" description="Glycosyl hydrolase family 67 catalytic" evidence="11">
    <location>
        <begin position="153"/>
        <end position="472"/>
    </location>
</feature>
<dbReference type="InterPro" id="IPR005154">
    <property type="entry name" value="Glyco_hydro_67_aGlcAse_N"/>
</dbReference>
<dbReference type="GO" id="GO:0016787">
    <property type="term" value="F:hydrolase activity"/>
    <property type="evidence" value="ECO:0007669"/>
    <property type="project" value="UniProtKB-KW"/>
</dbReference>
<evidence type="ECO:0000256" key="7">
    <source>
        <dbReference type="PIRNR" id="PIRNR029900"/>
    </source>
</evidence>
<dbReference type="InterPro" id="IPR037054">
    <property type="entry name" value="A-glucoronidase_C_sf"/>
</dbReference>
<dbReference type="Pfam" id="PF07477">
    <property type="entry name" value="Glyco_hydro_67C"/>
    <property type="match status" value="1"/>
</dbReference>
<keyword evidence="4 8" id="KW-0119">Carbohydrate metabolism</keyword>
<comment type="similarity">
    <text evidence="1 7 8">Belongs to the glycosyl hydrolase 67 family.</text>
</comment>
<keyword evidence="2 7" id="KW-0858">Xylan degradation</keyword>
<proteinExistence type="inferred from homology"/>
<keyword evidence="5 7" id="KW-0326">Glycosidase</keyword>